<evidence type="ECO:0000313" key="4">
    <source>
        <dbReference type="Proteomes" id="UP001162480"/>
    </source>
</evidence>
<feature type="region of interest" description="Disordered" evidence="2">
    <location>
        <begin position="1"/>
        <end position="118"/>
    </location>
</feature>
<feature type="region of interest" description="Disordered" evidence="2">
    <location>
        <begin position="133"/>
        <end position="158"/>
    </location>
</feature>
<feature type="region of interest" description="Disordered" evidence="2">
    <location>
        <begin position="485"/>
        <end position="511"/>
    </location>
</feature>
<dbReference type="AlphaFoldDB" id="A0AA36F9N9"/>
<protein>
    <submittedName>
        <fullName evidence="3">Uncharacterized protein</fullName>
    </submittedName>
</protein>
<evidence type="ECO:0000313" key="3">
    <source>
        <dbReference type="EMBL" id="CAI9729695.1"/>
    </source>
</evidence>
<evidence type="ECO:0000256" key="2">
    <source>
        <dbReference type="SAM" id="MobiDB-lite"/>
    </source>
</evidence>
<organism evidence="3 4">
    <name type="scientific">Octopus vulgaris</name>
    <name type="common">Common octopus</name>
    <dbReference type="NCBI Taxonomy" id="6645"/>
    <lineage>
        <taxon>Eukaryota</taxon>
        <taxon>Metazoa</taxon>
        <taxon>Spiralia</taxon>
        <taxon>Lophotrochozoa</taxon>
        <taxon>Mollusca</taxon>
        <taxon>Cephalopoda</taxon>
        <taxon>Coleoidea</taxon>
        <taxon>Octopodiformes</taxon>
        <taxon>Octopoda</taxon>
        <taxon>Incirrata</taxon>
        <taxon>Octopodidae</taxon>
        <taxon>Octopus</taxon>
    </lineage>
</organism>
<feature type="compositionally biased region" description="Low complexity" evidence="2">
    <location>
        <begin position="579"/>
        <end position="595"/>
    </location>
</feature>
<dbReference type="Proteomes" id="UP001162480">
    <property type="component" value="Chromosome 11"/>
</dbReference>
<feature type="compositionally biased region" description="Basic and acidic residues" evidence="2">
    <location>
        <begin position="93"/>
        <end position="108"/>
    </location>
</feature>
<keyword evidence="1" id="KW-0175">Coiled coil</keyword>
<feature type="coiled-coil region" evidence="1">
    <location>
        <begin position="349"/>
        <end position="410"/>
    </location>
</feature>
<feature type="compositionally biased region" description="Low complexity" evidence="2">
    <location>
        <begin position="83"/>
        <end position="92"/>
    </location>
</feature>
<reference evidence="3" key="1">
    <citation type="submission" date="2023-08" db="EMBL/GenBank/DDBJ databases">
        <authorList>
            <person name="Alioto T."/>
            <person name="Alioto T."/>
            <person name="Gomez Garrido J."/>
        </authorList>
    </citation>
    <scope>NUCLEOTIDE SEQUENCE</scope>
</reference>
<feature type="compositionally biased region" description="Polar residues" evidence="2">
    <location>
        <begin position="500"/>
        <end position="511"/>
    </location>
</feature>
<feature type="region of interest" description="Disordered" evidence="2">
    <location>
        <begin position="533"/>
        <end position="598"/>
    </location>
</feature>
<feature type="compositionally biased region" description="Polar residues" evidence="2">
    <location>
        <begin position="1"/>
        <end position="20"/>
    </location>
</feature>
<name>A0AA36F9N9_OCTVU</name>
<feature type="compositionally biased region" description="Polar residues" evidence="2">
    <location>
        <begin position="546"/>
        <end position="567"/>
    </location>
</feature>
<proteinExistence type="predicted"/>
<feature type="compositionally biased region" description="Low complexity" evidence="2">
    <location>
        <begin position="31"/>
        <end position="53"/>
    </location>
</feature>
<gene>
    <name evidence="3" type="ORF">OCTVUL_1B010907</name>
</gene>
<sequence>MGPNSLGSKYQTPPSVSSLTIHKDSDPKWTNSLSSRKSSGSESSSESNKLLPSVKSKVAMFNASSSTTRRPSLEKYSSPMLRSVEGSSTSHGSDSDTEKEIKRPDKSRSHSPASLITSSHIISSPANVALTTPMESVPVSPKSESPQLQLPLKNSPQSWDIPSKADKLEACKNVIKDLKLDVDKLSLMYEKMSNPEQSSQEILALLSQAIQETEQKMAGLTSKMSVTPGNKLSTRDISTSPILFPESPLPGTEAISSSVDVATATAAVSMDDKAVNTSPTEPDITMGSDQTEVAAALVNLIEQKLGRNVPTVMGVVICCLGEVVAIIVGGGGGGGDAFVISCLPRSTRRHQLRDQEKQLQQKYRALTASEATTTATTVNIKIGGISVSRIIELQEEQAQTNIRLSNVEAKLDQVLQRLNPIQQVRLTALEGKLDRVLVHLSPIQQLRLSSLESKLDQVFRHIVRQSIDRVQYRRDSITDSICTEATTSTSRTIQQSSGQLSTGTNRTPIKSRTTCYDRSAVNQIKYEWLLNNQTNSSPVPTRLDSRPSTPIESSNIQAQEESQSGHNSMALYGSEISQPNSPSPSHGSRPSSSLSVQFCQKSSLNRNQTIHYGSSVQHGSGQGSPQTQEKAVHQFANIQTLSTYVKQKLDSRYLSGRDRQELRILLQLSNFENVLSNALRKDVLNRLQMFSAVVTHGWSAASRISARQSIILQDMTRRMQEIQVSRGSNRFKISRFHKLAPKSSRKKKA</sequence>
<feature type="compositionally biased region" description="Low complexity" evidence="2">
    <location>
        <begin position="133"/>
        <end position="146"/>
    </location>
</feature>
<evidence type="ECO:0000256" key="1">
    <source>
        <dbReference type="SAM" id="Coils"/>
    </source>
</evidence>
<keyword evidence="4" id="KW-1185">Reference proteome</keyword>
<dbReference type="EMBL" id="OX597824">
    <property type="protein sequence ID" value="CAI9729695.1"/>
    <property type="molecule type" value="Genomic_DNA"/>
</dbReference>
<feature type="compositionally biased region" description="Low complexity" evidence="2">
    <location>
        <begin position="486"/>
        <end position="499"/>
    </location>
</feature>
<accession>A0AA36F9N9</accession>